<dbReference type="Proteomes" id="UP001415857">
    <property type="component" value="Unassembled WGS sequence"/>
</dbReference>
<dbReference type="EMBL" id="JBBPBK010000011">
    <property type="protein sequence ID" value="KAK9274772.1"/>
    <property type="molecule type" value="Genomic_DNA"/>
</dbReference>
<feature type="region of interest" description="Disordered" evidence="1">
    <location>
        <begin position="70"/>
        <end position="122"/>
    </location>
</feature>
<proteinExistence type="predicted"/>
<organism evidence="2 3">
    <name type="scientific">Liquidambar formosana</name>
    <name type="common">Formosan gum</name>
    <dbReference type="NCBI Taxonomy" id="63359"/>
    <lineage>
        <taxon>Eukaryota</taxon>
        <taxon>Viridiplantae</taxon>
        <taxon>Streptophyta</taxon>
        <taxon>Embryophyta</taxon>
        <taxon>Tracheophyta</taxon>
        <taxon>Spermatophyta</taxon>
        <taxon>Magnoliopsida</taxon>
        <taxon>eudicotyledons</taxon>
        <taxon>Gunneridae</taxon>
        <taxon>Pentapetalae</taxon>
        <taxon>Saxifragales</taxon>
        <taxon>Altingiaceae</taxon>
        <taxon>Liquidambar</taxon>
    </lineage>
</organism>
<evidence type="ECO:0000256" key="1">
    <source>
        <dbReference type="SAM" id="MobiDB-lite"/>
    </source>
</evidence>
<name>A0AAP0RD21_LIQFO</name>
<evidence type="ECO:0000313" key="2">
    <source>
        <dbReference type="EMBL" id="KAK9274772.1"/>
    </source>
</evidence>
<comment type="caution">
    <text evidence="2">The sequence shown here is derived from an EMBL/GenBank/DDBJ whole genome shotgun (WGS) entry which is preliminary data.</text>
</comment>
<reference evidence="2 3" key="1">
    <citation type="journal article" date="2024" name="Plant J.">
        <title>Genome sequences and population genomics reveal climatic adaptation and genomic divergence between two closely related sweetgum species.</title>
        <authorList>
            <person name="Xu W.Q."/>
            <person name="Ren C.Q."/>
            <person name="Zhang X.Y."/>
            <person name="Comes H.P."/>
            <person name="Liu X.H."/>
            <person name="Li Y.G."/>
            <person name="Kettle C.J."/>
            <person name="Jalonen R."/>
            <person name="Gaisberger H."/>
            <person name="Ma Y.Z."/>
            <person name="Qiu Y.X."/>
        </authorList>
    </citation>
    <scope>NUCLEOTIDE SEQUENCE [LARGE SCALE GENOMIC DNA]</scope>
    <source>
        <strain evidence="2">Hangzhou</strain>
    </source>
</reference>
<protein>
    <submittedName>
        <fullName evidence="2">Uncharacterized protein</fullName>
    </submittedName>
</protein>
<accession>A0AAP0RD21</accession>
<dbReference type="AlphaFoldDB" id="A0AAP0RD21"/>
<keyword evidence="3" id="KW-1185">Reference proteome</keyword>
<evidence type="ECO:0000313" key="3">
    <source>
        <dbReference type="Proteomes" id="UP001415857"/>
    </source>
</evidence>
<gene>
    <name evidence="2" type="ORF">L1049_022024</name>
</gene>
<sequence length="139" mass="15382">MIHDRWLLLKIKFGTITYRHTQMQKKMRTLTMPNYYDLFEIYANLTATGKYSRAGKDLGAKDSVCNVVSSPKDAENEVAGGGHEEESQSDDEIEICDLKSKHKPMAPPCPQQPKKAKKSTGEGMVDALSAMALAGYIIG</sequence>